<dbReference type="Gene3D" id="3.20.20.70">
    <property type="entry name" value="Aldolase class I"/>
    <property type="match status" value="1"/>
</dbReference>
<dbReference type="InterPro" id="IPR001240">
    <property type="entry name" value="PRAI_dom"/>
</dbReference>
<proteinExistence type="inferred from homology"/>
<evidence type="ECO:0000313" key="12">
    <source>
        <dbReference type="Proteomes" id="UP001516662"/>
    </source>
</evidence>
<dbReference type="Pfam" id="PF00697">
    <property type="entry name" value="PRAI"/>
    <property type="match status" value="1"/>
</dbReference>
<comment type="catalytic activity">
    <reaction evidence="1 9">
        <text>N-(5-phospho-beta-D-ribosyl)anthranilate = 1-(2-carboxyphenylamino)-1-deoxy-D-ribulose 5-phosphate</text>
        <dbReference type="Rhea" id="RHEA:21540"/>
        <dbReference type="ChEBI" id="CHEBI:18277"/>
        <dbReference type="ChEBI" id="CHEBI:58613"/>
        <dbReference type="EC" id="5.3.1.24"/>
    </reaction>
</comment>
<comment type="similarity">
    <text evidence="9">Belongs to the TrpF family.</text>
</comment>
<dbReference type="InterPro" id="IPR013785">
    <property type="entry name" value="Aldolase_TIM"/>
</dbReference>
<evidence type="ECO:0000256" key="7">
    <source>
        <dbReference type="ARBA" id="ARBA00023141"/>
    </source>
</evidence>
<evidence type="ECO:0000256" key="5">
    <source>
        <dbReference type="ARBA" id="ARBA00022605"/>
    </source>
</evidence>
<keyword evidence="7 9" id="KW-0057">Aromatic amino acid biosynthesis</keyword>
<dbReference type="EMBL" id="JADCLJ010000024">
    <property type="protein sequence ID" value="MBE4910279.1"/>
    <property type="molecule type" value="Genomic_DNA"/>
</dbReference>
<keyword evidence="6 9" id="KW-0822">Tryptophan biosynthesis</keyword>
<keyword evidence="5 9" id="KW-0028">Amino-acid biosynthesis</keyword>
<keyword evidence="8 9" id="KW-0413">Isomerase</keyword>
<evidence type="ECO:0000256" key="9">
    <source>
        <dbReference type="HAMAP-Rule" id="MF_00135"/>
    </source>
</evidence>
<evidence type="ECO:0000256" key="1">
    <source>
        <dbReference type="ARBA" id="ARBA00001164"/>
    </source>
</evidence>
<dbReference type="PANTHER" id="PTHR42894:SF1">
    <property type="entry name" value="N-(5'-PHOSPHORIBOSYL)ANTHRANILATE ISOMERASE"/>
    <property type="match status" value="1"/>
</dbReference>
<protein>
    <recommendedName>
        <fullName evidence="4 9">N-(5'-phosphoribosyl)anthranilate isomerase</fullName>
        <shortName evidence="9">PRAI</shortName>
        <ecNumber evidence="3 9">5.3.1.24</ecNumber>
    </recommendedName>
</protein>
<comment type="caution">
    <text evidence="11">The sequence shown here is derived from an EMBL/GenBank/DDBJ whole genome shotgun (WGS) entry which is preliminary data.</text>
</comment>
<dbReference type="RefSeq" id="WP_193539754.1">
    <property type="nucleotide sequence ID" value="NZ_JADCLJ010000024.1"/>
</dbReference>
<dbReference type="HAMAP" id="MF_00135">
    <property type="entry name" value="PRAI"/>
    <property type="match status" value="1"/>
</dbReference>
<dbReference type="PANTHER" id="PTHR42894">
    <property type="entry name" value="N-(5'-PHOSPHORIBOSYL)ANTHRANILATE ISOMERASE"/>
    <property type="match status" value="1"/>
</dbReference>
<dbReference type="SUPFAM" id="SSF51366">
    <property type="entry name" value="Ribulose-phoshate binding barrel"/>
    <property type="match status" value="1"/>
</dbReference>
<dbReference type="InterPro" id="IPR011060">
    <property type="entry name" value="RibuloseP-bd_barrel"/>
</dbReference>
<accession>A0ABR9QP53</accession>
<dbReference type="GO" id="GO:0004640">
    <property type="term" value="F:phosphoribosylanthranilate isomerase activity"/>
    <property type="evidence" value="ECO:0007669"/>
    <property type="project" value="UniProtKB-EC"/>
</dbReference>
<evidence type="ECO:0000256" key="4">
    <source>
        <dbReference type="ARBA" id="ARBA00022272"/>
    </source>
</evidence>
<sequence>MKVRLKYCGNKSLTDLQVACNSNADYIGVIFAESKRKVYAEDLSRWLVQVDLQTKELVGVFVNGTADEIANVVSRVPLSIIQCHGTESAEQLIEIKSIINLPIWKAIHHSDDALEVMRSLRGIVDGFVIDSKVKGMWGGTGITFDWNRVGDYMLEADSQGVPCFIAGGITPQNISTLLQFHPNGIDLSSGIEVDGIKNKQLVRELEERLGLYEASSRS</sequence>
<dbReference type="EC" id="5.3.1.24" evidence="3 9"/>
<reference evidence="11 12" key="1">
    <citation type="submission" date="2020-10" db="EMBL/GenBank/DDBJ databases">
        <title>Bacillus sp. HD4P25, an endophyte from a halophyte.</title>
        <authorList>
            <person name="Sun J.-Q."/>
        </authorList>
    </citation>
    <scope>NUCLEOTIDE SEQUENCE [LARGE SCALE GENOMIC DNA]</scope>
    <source>
        <strain evidence="11 12">YIM 93174</strain>
    </source>
</reference>
<dbReference type="Proteomes" id="UP001516662">
    <property type="component" value="Unassembled WGS sequence"/>
</dbReference>
<evidence type="ECO:0000256" key="3">
    <source>
        <dbReference type="ARBA" id="ARBA00012572"/>
    </source>
</evidence>
<comment type="pathway">
    <text evidence="2 9">Amino-acid biosynthesis; L-tryptophan biosynthesis; L-tryptophan from chorismate: step 3/5.</text>
</comment>
<dbReference type="InterPro" id="IPR044643">
    <property type="entry name" value="TrpF_fam"/>
</dbReference>
<organism evidence="11 12">
    <name type="scientific">Litchfieldia luteola</name>
    <dbReference type="NCBI Taxonomy" id="682179"/>
    <lineage>
        <taxon>Bacteria</taxon>
        <taxon>Bacillati</taxon>
        <taxon>Bacillota</taxon>
        <taxon>Bacilli</taxon>
        <taxon>Bacillales</taxon>
        <taxon>Bacillaceae</taxon>
        <taxon>Litchfieldia</taxon>
    </lineage>
</organism>
<feature type="domain" description="N-(5'phosphoribosyl) anthranilate isomerase (PRAI)" evidence="10">
    <location>
        <begin position="6"/>
        <end position="207"/>
    </location>
</feature>
<evidence type="ECO:0000259" key="10">
    <source>
        <dbReference type="Pfam" id="PF00697"/>
    </source>
</evidence>
<evidence type="ECO:0000256" key="6">
    <source>
        <dbReference type="ARBA" id="ARBA00022822"/>
    </source>
</evidence>
<dbReference type="NCBIfam" id="NF002301">
    <property type="entry name" value="PRK01222.2-1"/>
    <property type="match status" value="1"/>
</dbReference>
<dbReference type="CDD" id="cd00405">
    <property type="entry name" value="PRAI"/>
    <property type="match status" value="1"/>
</dbReference>
<evidence type="ECO:0000313" key="11">
    <source>
        <dbReference type="EMBL" id="MBE4910279.1"/>
    </source>
</evidence>
<keyword evidence="12" id="KW-1185">Reference proteome</keyword>
<evidence type="ECO:0000256" key="8">
    <source>
        <dbReference type="ARBA" id="ARBA00023235"/>
    </source>
</evidence>
<evidence type="ECO:0000256" key="2">
    <source>
        <dbReference type="ARBA" id="ARBA00004664"/>
    </source>
</evidence>
<gene>
    <name evidence="9" type="primary">trpF</name>
    <name evidence="11" type="ORF">IMZ08_19765</name>
</gene>
<name>A0ABR9QP53_9BACI</name>